<organism evidence="1 2">
    <name type="scientific">Pseudomonas syringae pv. actinidiae</name>
    <dbReference type="NCBI Taxonomy" id="103796"/>
    <lineage>
        <taxon>Bacteria</taxon>
        <taxon>Pseudomonadati</taxon>
        <taxon>Pseudomonadota</taxon>
        <taxon>Gammaproteobacteria</taxon>
        <taxon>Pseudomonadales</taxon>
        <taxon>Pseudomonadaceae</taxon>
        <taxon>Pseudomonas</taxon>
        <taxon>Pseudomonas syringae</taxon>
    </lineage>
</organism>
<protein>
    <submittedName>
        <fullName evidence="1">Uncharacterized protein</fullName>
    </submittedName>
</protein>
<sequence>MGKLFRKQHTRETDNINTYSSALHAFRKAVRYL</sequence>
<accession>A0AAN4Q1N1</accession>
<dbReference type="AlphaFoldDB" id="A0AAN4Q1N1"/>
<name>A0AAN4Q1N1_PSESF</name>
<evidence type="ECO:0000313" key="1">
    <source>
        <dbReference type="EMBL" id="GBH15552.1"/>
    </source>
</evidence>
<gene>
    <name evidence="1" type="ORF">KPSA3_01480</name>
</gene>
<dbReference type="Proteomes" id="UP000248291">
    <property type="component" value="Unassembled WGS sequence"/>
</dbReference>
<comment type="caution">
    <text evidence="1">The sequence shown here is derived from an EMBL/GenBank/DDBJ whole genome shotgun (WGS) entry which is preliminary data.</text>
</comment>
<evidence type="ECO:0000313" key="2">
    <source>
        <dbReference type="Proteomes" id="UP000248291"/>
    </source>
</evidence>
<reference evidence="1 2" key="1">
    <citation type="submission" date="2018-04" db="EMBL/GenBank/DDBJ databases">
        <title>Draft genome sequence of Pseudomonas syringae pv. actinidiae biovar 3 strains isolated from kiwifruit in Kagawa prefecture.</title>
        <authorList>
            <person name="Tabuchi M."/>
            <person name="Saito M."/>
            <person name="Fujiwara S."/>
            <person name="Sasa N."/>
            <person name="Akimitsu K."/>
            <person name="Gomi K."/>
            <person name="Konishi-Sugita S."/>
            <person name="Hamano K."/>
            <person name="Kataoka I."/>
        </authorList>
    </citation>
    <scope>NUCLEOTIDE SEQUENCE [LARGE SCALE GENOMIC DNA]</scope>
    <source>
        <strain evidence="1 2">MAFF212211</strain>
    </source>
</reference>
<dbReference type="EMBL" id="BGKA01000057">
    <property type="protein sequence ID" value="GBH15552.1"/>
    <property type="molecule type" value="Genomic_DNA"/>
</dbReference>
<proteinExistence type="predicted"/>